<evidence type="ECO:0000256" key="1">
    <source>
        <dbReference type="SAM" id="Phobius"/>
    </source>
</evidence>
<keyword evidence="1" id="KW-0472">Membrane</keyword>
<proteinExistence type="predicted"/>
<accession>A0ABZ2IQM3</accession>
<protein>
    <submittedName>
        <fullName evidence="2">DUF3810 domain-containing protein</fullName>
    </submittedName>
</protein>
<dbReference type="Proteomes" id="UP001320603">
    <property type="component" value="Chromosome"/>
</dbReference>
<feature type="transmembrane region" description="Helical" evidence="1">
    <location>
        <begin position="57"/>
        <end position="75"/>
    </location>
</feature>
<keyword evidence="1" id="KW-0812">Transmembrane</keyword>
<keyword evidence="1" id="KW-1133">Transmembrane helix</keyword>
<evidence type="ECO:0000313" key="2">
    <source>
        <dbReference type="EMBL" id="WWV66489.1"/>
    </source>
</evidence>
<dbReference type="Pfam" id="PF12725">
    <property type="entry name" value="DUF3810"/>
    <property type="match status" value="1"/>
</dbReference>
<keyword evidence="3" id="KW-1185">Reference proteome</keyword>
<gene>
    <name evidence="2" type="ORF">NEE14_000405</name>
</gene>
<evidence type="ECO:0000313" key="3">
    <source>
        <dbReference type="Proteomes" id="UP001320603"/>
    </source>
</evidence>
<dbReference type="InterPro" id="IPR024294">
    <property type="entry name" value="DUF3810"/>
</dbReference>
<reference evidence="2 3" key="1">
    <citation type="submission" date="2024-02" db="EMBL/GenBank/DDBJ databases">
        <title>Whole genome sequencing of Parabacteroides sp. AD58.</title>
        <authorList>
            <person name="Chaplin A.V."/>
            <person name="Pikina A.P."/>
            <person name="Sokolova S.R."/>
            <person name="Korostin D.O."/>
            <person name="Efimov B.A."/>
        </authorList>
    </citation>
    <scope>NUCLEOTIDE SEQUENCE [LARGE SCALE GENOMIC DNA]</scope>
    <source>
        <strain evidence="2 3">AD58</strain>
    </source>
</reference>
<name>A0ABZ2IQM3_9BACT</name>
<sequence>MKKIRVRWIIQAVCLVLVWCLKLFPNGGEWYATTIYPVCSGGLACFSSWFPFSLNDWFIYGSLAGILLYLIYAIWRKRRVKRALAHVAAYLVWVYIWFYAAWGLNYYRSDFYQRTQLERPVYSAGLFEHFLQVYTDSLNAAYCPVDTVEKDKVEAVLKAGYAALDKKYGLINPPDDLRPKPMLFPSLMSGVGVMGYIGPFFVECHVSKDLLPVQYASTCAHEMAHVLGVSSEAEANYYSYLICTTSSVREIRFSGYFSLLPYVLSNAYQVLPESDFKAWQETLRPEIIALYREKADHWRALYNPFLGEIQDKMYNWYLKGNRISSGTANYSEVISLILAAQSASF</sequence>
<feature type="transmembrane region" description="Helical" evidence="1">
    <location>
        <begin position="31"/>
        <end position="51"/>
    </location>
</feature>
<dbReference type="RefSeq" id="WP_251966300.1">
    <property type="nucleotide sequence ID" value="NZ_CP146284.1"/>
</dbReference>
<feature type="transmembrane region" description="Helical" evidence="1">
    <location>
        <begin position="87"/>
        <end position="107"/>
    </location>
</feature>
<organism evidence="2 3">
    <name type="scientific">Parabacteroides absconsus</name>
    <dbReference type="NCBI Taxonomy" id="2951805"/>
    <lineage>
        <taxon>Bacteria</taxon>
        <taxon>Pseudomonadati</taxon>
        <taxon>Bacteroidota</taxon>
        <taxon>Bacteroidia</taxon>
        <taxon>Bacteroidales</taxon>
        <taxon>Tannerellaceae</taxon>
        <taxon>Parabacteroides</taxon>
    </lineage>
</organism>
<dbReference type="EMBL" id="CP146284">
    <property type="protein sequence ID" value="WWV66489.1"/>
    <property type="molecule type" value="Genomic_DNA"/>
</dbReference>